<accession>A0A846XAZ1</accession>
<gene>
    <name evidence="1" type="ORF">HGA13_04115</name>
</gene>
<keyword evidence="2" id="KW-1185">Reference proteome</keyword>
<evidence type="ECO:0000313" key="2">
    <source>
        <dbReference type="Proteomes" id="UP000565715"/>
    </source>
</evidence>
<reference evidence="1 2" key="1">
    <citation type="submission" date="2020-04" db="EMBL/GenBank/DDBJ databases">
        <title>MicrobeNet Type strains.</title>
        <authorList>
            <person name="Nicholson A.C."/>
        </authorList>
    </citation>
    <scope>NUCLEOTIDE SEQUENCE [LARGE SCALE GENOMIC DNA]</scope>
    <source>
        <strain evidence="1 2">DSM 45078</strain>
    </source>
</reference>
<proteinExistence type="predicted"/>
<comment type="caution">
    <text evidence="1">The sequence shown here is derived from an EMBL/GenBank/DDBJ whole genome shotgun (WGS) entry which is preliminary data.</text>
</comment>
<dbReference type="Proteomes" id="UP000565715">
    <property type="component" value="Unassembled WGS sequence"/>
</dbReference>
<dbReference type="EMBL" id="JAAXOO010000001">
    <property type="protein sequence ID" value="NKY32259.1"/>
    <property type="molecule type" value="Genomic_DNA"/>
</dbReference>
<protein>
    <submittedName>
        <fullName evidence="1">Uncharacterized protein</fullName>
    </submittedName>
</protein>
<sequence>MIVVGAVATWSATMVEKYLTQGLERLGDDIRVVDVNPAFELYATFAVPPDADLSPPEGQLALDAEEIMARGGVYLSETVIQITLETSRSKPVTVTRIAPVLVGSGCSEPLGEGWGFVDNGGQGGIDGLVFMTTIDAPSPVLNRTGFDNSEPVDQPDYFGNGSMIELVDGETTVLQIMVEAGSGFCHFAFRVEYIGSNGPGVLTIDDDSKPFKVSAVTGMTPAIVPTNNFDWFMPHATDGCLTSDGQRAKLTEEQVANRARLEGREWQEYCAKVGVA</sequence>
<name>A0A846XAZ1_9NOCA</name>
<organism evidence="1 2">
    <name type="scientific">Nocardia speluncae</name>
    <dbReference type="NCBI Taxonomy" id="419477"/>
    <lineage>
        <taxon>Bacteria</taxon>
        <taxon>Bacillati</taxon>
        <taxon>Actinomycetota</taxon>
        <taxon>Actinomycetes</taxon>
        <taxon>Mycobacteriales</taxon>
        <taxon>Nocardiaceae</taxon>
        <taxon>Nocardia</taxon>
    </lineage>
</organism>
<dbReference type="AlphaFoldDB" id="A0A846XAZ1"/>
<evidence type="ECO:0000313" key="1">
    <source>
        <dbReference type="EMBL" id="NKY32259.1"/>
    </source>
</evidence>
<dbReference type="RefSeq" id="WP_068036346.1">
    <property type="nucleotide sequence ID" value="NZ_JAAXOO010000001.1"/>
</dbReference>